<reference evidence="1 2" key="1">
    <citation type="submission" date="2023-10" db="EMBL/GenBank/DDBJ databases">
        <title>Paenibacillus strain PFR10 Genome sequencing and assembly.</title>
        <authorList>
            <person name="Kim I."/>
        </authorList>
    </citation>
    <scope>NUCLEOTIDE SEQUENCE [LARGE SCALE GENOMIC DNA]</scope>
    <source>
        <strain evidence="1 2">PFR10</strain>
    </source>
</reference>
<organism evidence="1 2">
    <name type="scientific">Paenibacillus violae</name>
    <dbReference type="NCBI Taxonomy" id="3077234"/>
    <lineage>
        <taxon>Bacteria</taxon>
        <taxon>Bacillati</taxon>
        <taxon>Bacillota</taxon>
        <taxon>Bacilli</taxon>
        <taxon>Bacillales</taxon>
        <taxon>Paenibacillaceae</taxon>
        <taxon>Paenibacillus</taxon>
    </lineage>
</organism>
<evidence type="ECO:0000313" key="1">
    <source>
        <dbReference type="EMBL" id="MDU0200139.1"/>
    </source>
</evidence>
<keyword evidence="2" id="KW-1185">Reference proteome</keyword>
<proteinExistence type="predicted"/>
<name>A0ABU3R7V7_9BACL</name>
<evidence type="ECO:0000313" key="2">
    <source>
        <dbReference type="Proteomes" id="UP001260980"/>
    </source>
</evidence>
<evidence type="ECO:0008006" key="3">
    <source>
        <dbReference type="Google" id="ProtNLM"/>
    </source>
</evidence>
<comment type="caution">
    <text evidence="1">The sequence shown here is derived from an EMBL/GenBank/DDBJ whole genome shotgun (WGS) entry which is preliminary data.</text>
</comment>
<accession>A0ABU3R7V7</accession>
<dbReference type="RefSeq" id="WP_315949491.1">
    <property type="nucleotide sequence ID" value="NZ_JAWCUD010000001.1"/>
</dbReference>
<dbReference type="EMBL" id="JAWCUD010000001">
    <property type="protein sequence ID" value="MDU0200139.1"/>
    <property type="molecule type" value="Genomic_DNA"/>
</dbReference>
<protein>
    <recommendedName>
        <fullName evidence="3">rRNA biogenesis protein rrp5</fullName>
    </recommendedName>
</protein>
<sequence length="146" mass="14694">MNITITIDAPELVAAINNLAAAMSGNGLATALTVPAKESDTTEGDAAAAAAAAAKAAKTAKAAETAAAAATKAAKAATAKKTEPTVTIEEVRAVANQLVQSGKRPQLKELLTNAGAEKLSELNASEYQNFIDSAKELLGDDADELS</sequence>
<dbReference type="Proteomes" id="UP001260980">
    <property type="component" value="Unassembled WGS sequence"/>
</dbReference>
<gene>
    <name evidence="1" type="ORF">RQP52_03505</name>
</gene>